<dbReference type="SUPFAM" id="SSF55008">
    <property type="entry name" value="HMA, heavy metal-associated domain"/>
    <property type="match status" value="2"/>
</dbReference>
<evidence type="ECO:0000256" key="1">
    <source>
        <dbReference type="SAM" id="MobiDB-lite"/>
    </source>
</evidence>
<feature type="region of interest" description="Disordered" evidence="1">
    <location>
        <begin position="1"/>
        <end position="42"/>
    </location>
</feature>
<dbReference type="PANTHER" id="PTHR47066">
    <property type="entry name" value="HEAVY METAL-ASSOCIATED ISOPRENYLATED PLANT PROTEIN 9"/>
    <property type="match status" value="1"/>
</dbReference>
<dbReference type="InterPro" id="IPR006121">
    <property type="entry name" value="HMA_dom"/>
</dbReference>
<protein>
    <recommendedName>
        <fullName evidence="2">HMA domain-containing protein</fullName>
    </recommendedName>
</protein>
<dbReference type="EMBL" id="AM478951">
    <property type="protein sequence ID" value="CAN62004.1"/>
    <property type="molecule type" value="Genomic_DNA"/>
</dbReference>
<accession>A5C1P9</accession>
<dbReference type="PANTHER" id="PTHR47066:SF1">
    <property type="entry name" value="HEAVY METAL-ASSOCIATED ISOPRENYLATED PLANT PROTEIN 9"/>
    <property type="match status" value="1"/>
</dbReference>
<organism evidence="3">
    <name type="scientific">Vitis vinifera</name>
    <name type="common">Grape</name>
    <dbReference type="NCBI Taxonomy" id="29760"/>
    <lineage>
        <taxon>Eukaryota</taxon>
        <taxon>Viridiplantae</taxon>
        <taxon>Streptophyta</taxon>
        <taxon>Embryophyta</taxon>
        <taxon>Tracheophyta</taxon>
        <taxon>Spermatophyta</taxon>
        <taxon>Magnoliopsida</taxon>
        <taxon>eudicotyledons</taxon>
        <taxon>Gunneridae</taxon>
        <taxon>Pentapetalae</taxon>
        <taxon>rosids</taxon>
        <taxon>Vitales</taxon>
        <taxon>Vitaceae</taxon>
        <taxon>Viteae</taxon>
        <taxon>Vitis</taxon>
    </lineage>
</organism>
<gene>
    <name evidence="3" type="ORF">VITISV_005689</name>
</gene>
<feature type="domain" description="HMA" evidence="2">
    <location>
        <begin position="131"/>
        <end position="195"/>
    </location>
</feature>
<name>A5C1P9_VITVI</name>
<evidence type="ECO:0000259" key="2">
    <source>
        <dbReference type="PROSITE" id="PS50846"/>
    </source>
</evidence>
<feature type="compositionally biased region" description="Basic and acidic residues" evidence="1">
    <location>
        <begin position="252"/>
        <end position="268"/>
    </location>
</feature>
<dbReference type="InterPro" id="IPR044258">
    <property type="entry name" value="HIPP09-like"/>
</dbReference>
<dbReference type="Gene3D" id="3.30.70.100">
    <property type="match status" value="2"/>
</dbReference>
<feature type="compositionally biased region" description="Basic and acidic residues" evidence="1">
    <location>
        <begin position="1"/>
        <end position="41"/>
    </location>
</feature>
<dbReference type="PROSITE" id="PS50846">
    <property type="entry name" value="HMA_2"/>
    <property type="match status" value="2"/>
</dbReference>
<feature type="compositionally biased region" description="Basic and acidic residues" evidence="1">
    <location>
        <begin position="201"/>
        <end position="245"/>
    </location>
</feature>
<dbReference type="AlphaFoldDB" id="A5C1P9"/>
<evidence type="ECO:0000313" key="3">
    <source>
        <dbReference type="EMBL" id="CAN62004.1"/>
    </source>
</evidence>
<proteinExistence type="predicted"/>
<feature type="domain" description="HMA" evidence="2">
    <location>
        <begin position="43"/>
        <end position="106"/>
    </location>
</feature>
<dbReference type="GO" id="GO:0046872">
    <property type="term" value="F:metal ion binding"/>
    <property type="evidence" value="ECO:0007669"/>
    <property type="project" value="InterPro"/>
</dbReference>
<dbReference type="Pfam" id="PF00403">
    <property type="entry name" value="HMA"/>
    <property type="match status" value="2"/>
</dbReference>
<reference evidence="3" key="1">
    <citation type="journal article" date="2007" name="PLoS ONE">
        <title>The first genome sequence of an elite grapevine cultivar (Pinot noir Vitis vinifera L.): coping with a highly heterozygous genome.</title>
        <authorList>
            <person name="Velasco R."/>
            <person name="Zharkikh A."/>
            <person name="Troggio M."/>
            <person name="Cartwright D.A."/>
            <person name="Cestaro A."/>
            <person name="Pruss D."/>
            <person name="Pindo M."/>
            <person name="FitzGerald L.M."/>
            <person name="Vezzulli S."/>
            <person name="Reid J."/>
            <person name="Malacarne G."/>
            <person name="Iliev D."/>
            <person name="Coppola G."/>
            <person name="Wardell B."/>
            <person name="Micheletti D."/>
            <person name="Macalma T."/>
            <person name="Facci M."/>
            <person name="Mitchell J.T."/>
            <person name="Perazzolli M."/>
            <person name="Eldredge G."/>
            <person name="Gatto P."/>
            <person name="Oyzerski R."/>
            <person name="Moretto M."/>
            <person name="Gutin N."/>
            <person name="Stefanini M."/>
            <person name="Chen Y."/>
            <person name="Segala C."/>
            <person name="Davenport C."/>
            <person name="Dematte L."/>
            <person name="Mraz A."/>
            <person name="Battilana J."/>
            <person name="Stormo K."/>
            <person name="Costa F."/>
            <person name="Tao Q."/>
            <person name="Si-Ammour A."/>
            <person name="Harkins T."/>
            <person name="Lackey A."/>
            <person name="Perbost C."/>
            <person name="Taillon B."/>
            <person name="Stella A."/>
            <person name="Solovyev V."/>
            <person name="Fawcett J.A."/>
            <person name="Sterck L."/>
            <person name="Vandepoele K."/>
            <person name="Grando S.M."/>
            <person name="Toppo S."/>
            <person name="Moser C."/>
            <person name="Lanchbury J."/>
            <person name="Bogden R."/>
            <person name="Skolnick M."/>
            <person name="Sgaramella V."/>
            <person name="Bhatnagar S.K."/>
            <person name="Fontana P."/>
            <person name="Gutin A."/>
            <person name="Van de Peer Y."/>
            <person name="Salamini F."/>
            <person name="Viola R."/>
        </authorList>
    </citation>
    <scope>NUCLEOTIDE SEQUENCE</scope>
</reference>
<dbReference type="ExpressionAtlas" id="A5C1P9">
    <property type="expression patterns" value="baseline and differential"/>
</dbReference>
<dbReference type="InterPro" id="IPR036163">
    <property type="entry name" value="HMA_dom_sf"/>
</dbReference>
<feature type="region of interest" description="Disordered" evidence="1">
    <location>
        <begin position="193"/>
        <end position="273"/>
    </location>
</feature>
<sequence length="311" mass="35055">MGEEAKEQAPAEVKPEAEEKKEEKAEEKKEEKPEEPKEEPKPPLPFVLFVDLHCVGCAKKIERSLMKIRGVEEVMIDMAQNQVTIKGIVEPQAVCNRIMKKTKRRAKVLSPLPEAEGEPMPEVVSSQVSGLTTVELNVNMHCEACAAQLKRKILKMRGVQTAETELSTSKVTVTGTMDADRLVDYVYRRTKKQARIVPQPEPEKQEENKEGEKPAEEAKPEEKKEENAEKAEEGKPPEEAKKGEEGNGGENNESKEEKGGENKEEGKVGEIPMDDETMKRMMYYYQPLYVIERMPPPQLFSDENPNACCIS</sequence>
<dbReference type="CDD" id="cd00371">
    <property type="entry name" value="HMA"/>
    <property type="match status" value="2"/>
</dbReference>